<sequence>MIKRFKISNEAMKSVMAEQTTSSNVNITDAVLNQSPVIKDAENVTINYTQPPSTSSSDEDGWDAVGTIMKEHNSRLGKEGDFQFQGVSTKIEIPPVHPAISEITFFEKDKASADEEYDPDDDKELYSNKIITQVQFQDLLKLISKSKFISIIGRAGSGKPS</sequence>
<name>A0ABP0FSP3_CLALP</name>
<comment type="caution">
    <text evidence="1">The sequence shown here is derived from an EMBL/GenBank/DDBJ whole genome shotgun (WGS) entry which is preliminary data.</text>
</comment>
<gene>
    <name evidence="1" type="ORF">CVLEPA_LOCUS11198</name>
</gene>
<dbReference type="EMBL" id="CAWYQH010000079">
    <property type="protein sequence ID" value="CAK8680973.1"/>
    <property type="molecule type" value="Genomic_DNA"/>
</dbReference>
<reference evidence="1 2" key="1">
    <citation type="submission" date="2024-02" db="EMBL/GenBank/DDBJ databases">
        <authorList>
            <person name="Daric V."/>
            <person name="Darras S."/>
        </authorList>
    </citation>
    <scope>NUCLEOTIDE SEQUENCE [LARGE SCALE GENOMIC DNA]</scope>
</reference>
<organism evidence="1 2">
    <name type="scientific">Clavelina lepadiformis</name>
    <name type="common">Light-bulb sea squirt</name>
    <name type="synonym">Ascidia lepadiformis</name>
    <dbReference type="NCBI Taxonomy" id="159417"/>
    <lineage>
        <taxon>Eukaryota</taxon>
        <taxon>Metazoa</taxon>
        <taxon>Chordata</taxon>
        <taxon>Tunicata</taxon>
        <taxon>Ascidiacea</taxon>
        <taxon>Aplousobranchia</taxon>
        <taxon>Clavelinidae</taxon>
        <taxon>Clavelina</taxon>
    </lineage>
</organism>
<proteinExistence type="predicted"/>
<keyword evidence="2" id="KW-1185">Reference proteome</keyword>
<evidence type="ECO:0000313" key="1">
    <source>
        <dbReference type="EMBL" id="CAK8680973.1"/>
    </source>
</evidence>
<protein>
    <submittedName>
        <fullName evidence="1">Uncharacterized protein</fullName>
    </submittedName>
</protein>
<dbReference type="Proteomes" id="UP001642483">
    <property type="component" value="Unassembled WGS sequence"/>
</dbReference>
<accession>A0ABP0FSP3</accession>
<evidence type="ECO:0000313" key="2">
    <source>
        <dbReference type="Proteomes" id="UP001642483"/>
    </source>
</evidence>